<evidence type="ECO:0000256" key="1">
    <source>
        <dbReference type="ARBA" id="ARBA00008780"/>
    </source>
</evidence>
<keyword evidence="5 8" id="KW-0442">Lipid degradation</keyword>
<dbReference type="EC" id="3.1.1.5" evidence="2 9"/>
<sequence>MKLLILVLIIQTLSLTAAFSHSGGYGPAKVTCPKKSTAGDSGLVRRSRGLCEDESNWLKKRHEHTDEALKEFLKRAALEDFDVEQFFNNNNQSINIGLAFSGGGYRAMLCGAGQISALDDRTDGSKETGLGGLLQASTYLAGLSGGNWMTGTLALNNWTSVQEIIRGHSIWDLEHSIIAPGGINIFQTIIQWGEIGHSIQEKKNAGFDTTITDIWGRALSYQFFGTHDSGSAGLTFSTLRDVDVFQNGEMPLPISVAVGRTPTSKIINLNSTVFEFTPFELGSWDPSLYAFTDLKYIGSDVSNGVPESESCVAGFDNAGFVLGTSSSLFNQFILQLNTTGLTGIIYDLVEDFLQKLSDDNEDIAIYGPNPFYHTPYAAVKTIVEDENLYLCDGGEDGQTIPFAPLVQPERDVDIIFAFDNNGDSDDGYPDGTPLIATYQRQFSVQGNGTAFPYVPDQKTFLAHNLTTQPTFFGCDSSNLTDLTYVPPLVVYIANEPYSFSSNTSTFKLEYDEEEKLGMIQNGYEVASRCNMTIDEDWNKCVACAIIRRTQERNNEEQSAECAKCFEEYCWDGKLASEDVDLRS</sequence>
<dbReference type="SUPFAM" id="SSF52151">
    <property type="entry name" value="FabD/lysophospholipase-like"/>
    <property type="match status" value="1"/>
</dbReference>
<feature type="signal peptide" evidence="9">
    <location>
        <begin position="1"/>
        <end position="18"/>
    </location>
</feature>
<evidence type="ECO:0000256" key="6">
    <source>
        <dbReference type="ARBA" id="ARBA00023098"/>
    </source>
</evidence>
<evidence type="ECO:0000256" key="3">
    <source>
        <dbReference type="ARBA" id="ARBA00022729"/>
    </source>
</evidence>
<dbReference type="AlphaFoldDB" id="K0KQN9"/>
<keyword evidence="6 8" id="KW-0443">Lipid metabolism</keyword>
<protein>
    <recommendedName>
        <fullName evidence="2 9">Lysophospholipase</fullName>
        <ecNumber evidence="2 9">3.1.1.5</ecNumber>
    </recommendedName>
</protein>
<dbReference type="GO" id="GO:0004623">
    <property type="term" value="F:phospholipase A2 activity"/>
    <property type="evidence" value="ECO:0007669"/>
    <property type="project" value="TreeGrafter"/>
</dbReference>
<dbReference type="InterPro" id="IPR016035">
    <property type="entry name" value="Acyl_Trfase/lysoPLipase"/>
</dbReference>
<feature type="chain" id="PRO_5005137217" description="Lysophospholipase" evidence="9">
    <location>
        <begin position="19"/>
        <end position="583"/>
    </location>
</feature>
<dbReference type="PANTHER" id="PTHR10728:SF33">
    <property type="entry name" value="LYSOPHOSPHOLIPASE 1-RELATED"/>
    <property type="match status" value="1"/>
</dbReference>
<comment type="catalytic activity">
    <reaction evidence="9">
        <text>a 1-acyl-sn-glycero-3-phosphocholine + H2O = sn-glycerol 3-phosphocholine + a fatty acid + H(+)</text>
        <dbReference type="Rhea" id="RHEA:15177"/>
        <dbReference type="ChEBI" id="CHEBI:15377"/>
        <dbReference type="ChEBI" id="CHEBI:15378"/>
        <dbReference type="ChEBI" id="CHEBI:16870"/>
        <dbReference type="ChEBI" id="CHEBI:28868"/>
        <dbReference type="ChEBI" id="CHEBI:58168"/>
        <dbReference type="EC" id="3.1.1.5"/>
    </reaction>
</comment>
<dbReference type="GO" id="GO:0004622">
    <property type="term" value="F:phosphatidylcholine lysophospholipase activity"/>
    <property type="evidence" value="ECO:0007669"/>
    <property type="project" value="UniProtKB-EC"/>
</dbReference>
<dbReference type="PROSITE" id="PS51210">
    <property type="entry name" value="PLA2C"/>
    <property type="match status" value="1"/>
</dbReference>
<dbReference type="Pfam" id="PF01735">
    <property type="entry name" value="PLA2_B"/>
    <property type="match status" value="1"/>
</dbReference>
<dbReference type="Proteomes" id="UP000009328">
    <property type="component" value="Unassembled WGS sequence"/>
</dbReference>
<evidence type="ECO:0000256" key="9">
    <source>
        <dbReference type="RuleBase" id="RU362103"/>
    </source>
</evidence>
<dbReference type="InParanoid" id="K0KQN9"/>
<evidence type="ECO:0000256" key="2">
    <source>
        <dbReference type="ARBA" id="ARBA00013274"/>
    </source>
</evidence>
<keyword evidence="4 8" id="KW-0378">Hydrolase</keyword>
<keyword evidence="3 9" id="KW-0732">Signal</keyword>
<keyword evidence="12" id="KW-1185">Reference proteome</keyword>
<name>K0KQN9_WICCF</name>
<evidence type="ECO:0000259" key="10">
    <source>
        <dbReference type="PROSITE" id="PS51210"/>
    </source>
</evidence>
<dbReference type="GO" id="GO:0005886">
    <property type="term" value="C:plasma membrane"/>
    <property type="evidence" value="ECO:0007669"/>
    <property type="project" value="TreeGrafter"/>
</dbReference>
<keyword evidence="7" id="KW-0325">Glycoprotein</keyword>
<dbReference type="InterPro" id="IPR002642">
    <property type="entry name" value="LysoPLipase_cat_dom"/>
</dbReference>
<comment type="similarity">
    <text evidence="1 9">Belongs to the lysophospholipase family.</text>
</comment>
<dbReference type="GO" id="GO:0005829">
    <property type="term" value="C:cytosol"/>
    <property type="evidence" value="ECO:0007669"/>
    <property type="project" value="TreeGrafter"/>
</dbReference>
<dbReference type="GO" id="GO:0005576">
    <property type="term" value="C:extracellular region"/>
    <property type="evidence" value="ECO:0007669"/>
    <property type="project" value="TreeGrafter"/>
</dbReference>
<dbReference type="FunFam" id="3.40.1090.10:FF:000010">
    <property type="entry name" value="Lysophospholipase"/>
    <property type="match status" value="1"/>
</dbReference>
<dbReference type="eggNOG" id="KOG1325">
    <property type="taxonomic scope" value="Eukaryota"/>
</dbReference>
<dbReference type="GO" id="GO:0046475">
    <property type="term" value="P:glycerophospholipid catabolic process"/>
    <property type="evidence" value="ECO:0007669"/>
    <property type="project" value="TreeGrafter"/>
</dbReference>
<evidence type="ECO:0000256" key="8">
    <source>
        <dbReference type="PROSITE-ProRule" id="PRU00555"/>
    </source>
</evidence>
<evidence type="ECO:0000313" key="12">
    <source>
        <dbReference type="Proteomes" id="UP000009328"/>
    </source>
</evidence>
<dbReference type="HOGENOM" id="CLU_014602_0_0_1"/>
<proteinExistence type="inferred from homology"/>
<reference evidence="11 12" key="1">
    <citation type="journal article" date="2012" name="Eukaryot. Cell">
        <title>Draft genome sequence of Wickerhamomyces ciferrii NRRL Y-1031 F-60-10.</title>
        <authorList>
            <person name="Schneider J."/>
            <person name="Andrea H."/>
            <person name="Blom J."/>
            <person name="Jaenicke S."/>
            <person name="Ruckert C."/>
            <person name="Schorsch C."/>
            <person name="Szczepanowski R."/>
            <person name="Farwick M."/>
            <person name="Goesmann A."/>
            <person name="Puhler A."/>
            <person name="Schaffer S."/>
            <person name="Tauch A."/>
            <person name="Kohler T."/>
            <person name="Brinkrolf K."/>
        </authorList>
    </citation>
    <scope>NUCLEOTIDE SEQUENCE [LARGE SCALE GENOMIC DNA]</scope>
    <source>
        <strain evidence="12">ATCC 14091 / BCRC 22168 / CBS 111 / JCM 3599 / NBRC 0793 / NRRL Y-1031 F-60-10</strain>
    </source>
</reference>
<evidence type="ECO:0000313" key="11">
    <source>
        <dbReference type="EMBL" id="CCH44457.1"/>
    </source>
</evidence>
<gene>
    <name evidence="11" type="primary">PLB2</name>
    <name evidence="11" type="ORF">BN7_4021</name>
</gene>
<dbReference type="GO" id="GO:0005783">
    <property type="term" value="C:endoplasmic reticulum"/>
    <property type="evidence" value="ECO:0007669"/>
    <property type="project" value="TreeGrafter"/>
</dbReference>
<comment type="caution">
    <text evidence="11">The sequence shown here is derived from an EMBL/GenBank/DDBJ whole genome shotgun (WGS) entry which is preliminary data.</text>
</comment>
<evidence type="ECO:0000256" key="7">
    <source>
        <dbReference type="ARBA" id="ARBA00023180"/>
    </source>
</evidence>
<evidence type="ECO:0000256" key="4">
    <source>
        <dbReference type="ARBA" id="ARBA00022801"/>
    </source>
</evidence>
<dbReference type="CDD" id="cd07203">
    <property type="entry name" value="cPLA2_Fungal_PLB"/>
    <property type="match status" value="1"/>
</dbReference>
<evidence type="ECO:0000256" key="5">
    <source>
        <dbReference type="ARBA" id="ARBA00022963"/>
    </source>
</evidence>
<feature type="domain" description="PLA2c" evidence="10">
    <location>
        <begin position="31"/>
        <end position="575"/>
    </location>
</feature>
<dbReference type="FunCoup" id="K0KQN9">
    <property type="interactions" value="113"/>
</dbReference>
<dbReference type="SMART" id="SM00022">
    <property type="entry name" value="PLAc"/>
    <property type="match status" value="1"/>
</dbReference>
<dbReference type="EMBL" id="CAIF01000129">
    <property type="protein sequence ID" value="CCH44457.1"/>
    <property type="molecule type" value="Genomic_DNA"/>
</dbReference>
<dbReference type="Gene3D" id="3.40.1090.10">
    <property type="entry name" value="Cytosolic phospholipase A2 catalytic domain"/>
    <property type="match status" value="1"/>
</dbReference>
<dbReference type="PANTHER" id="PTHR10728">
    <property type="entry name" value="CYTOSOLIC PHOSPHOLIPASE A2"/>
    <property type="match status" value="1"/>
</dbReference>
<organism evidence="11 12">
    <name type="scientific">Wickerhamomyces ciferrii (strain ATCC 14091 / BCRC 22168 / CBS 111 / JCM 3599 / NBRC 0793 / NRRL Y-1031 F-60-10)</name>
    <name type="common">Yeast</name>
    <name type="synonym">Pichia ciferrii</name>
    <dbReference type="NCBI Taxonomy" id="1206466"/>
    <lineage>
        <taxon>Eukaryota</taxon>
        <taxon>Fungi</taxon>
        <taxon>Dikarya</taxon>
        <taxon>Ascomycota</taxon>
        <taxon>Saccharomycotina</taxon>
        <taxon>Saccharomycetes</taxon>
        <taxon>Phaffomycetales</taxon>
        <taxon>Wickerhamomycetaceae</taxon>
        <taxon>Wickerhamomyces</taxon>
    </lineage>
</organism>
<dbReference type="STRING" id="1206466.K0KQN9"/>
<accession>K0KQN9</accession>